<dbReference type="Pfam" id="PF02348">
    <property type="entry name" value="CTP_transf_3"/>
    <property type="match status" value="1"/>
</dbReference>
<dbReference type="PANTHER" id="PTHR42866">
    <property type="entry name" value="3-DEOXY-MANNO-OCTULOSONATE CYTIDYLYLTRANSFERASE"/>
    <property type="match status" value="1"/>
</dbReference>
<evidence type="ECO:0000256" key="4">
    <source>
        <dbReference type="HAMAP-Rule" id="MF_00057"/>
    </source>
</evidence>
<evidence type="ECO:0000256" key="1">
    <source>
        <dbReference type="ARBA" id="ARBA00022679"/>
    </source>
</evidence>
<organism evidence="5 6">
    <name type="scientific">Candidatus Nitrospira nitrosa</name>
    <dbReference type="NCBI Taxonomy" id="1742972"/>
    <lineage>
        <taxon>Bacteria</taxon>
        <taxon>Pseudomonadati</taxon>
        <taxon>Nitrospirota</taxon>
        <taxon>Nitrospiria</taxon>
        <taxon>Nitrospirales</taxon>
        <taxon>Nitrospiraceae</taxon>
        <taxon>Nitrospira</taxon>
    </lineage>
</organism>
<dbReference type="OrthoDB" id="9815559at2"/>
<dbReference type="Proteomes" id="UP000199032">
    <property type="component" value="Unassembled WGS sequence"/>
</dbReference>
<evidence type="ECO:0000256" key="2">
    <source>
        <dbReference type="ARBA" id="ARBA00022695"/>
    </source>
</evidence>
<keyword evidence="3 4" id="KW-0448">Lipopolysaccharide biosynthesis</keyword>
<name>A0A0S4LMV5_9BACT</name>
<comment type="pathway">
    <text evidence="4">Nucleotide-sugar biosynthesis; CMP-3-deoxy-D-manno-octulosonate biosynthesis; CMP-3-deoxy-D-manno-octulosonate from 3-deoxy-D-manno-octulosonate and CTP: step 1/1.</text>
</comment>
<protein>
    <recommendedName>
        <fullName evidence="4">3-deoxy-manno-octulosonate cytidylyltransferase</fullName>
        <ecNumber evidence="4">2.7.7.38</ecNumber>
    </recommendedName>
    <alternativeName>
        <fullName evidence="4">CMP-2-keto-3-deoxyoctulosonic acid synthase</fullName>
        <shortName evidence="4">CKS</shortName>
        <shortName evidence="4">CMP-KDO synthase</shortName>
    </alternativeName>
</protein>
<dbReference type="SUPFAM" id="SSF53448">
    <property type="entry name" value="Nucleotide-diphospho-sugar transferases"/>
    <property type="match status" value="1"/>
</dbReference>
<comment type="function">
    <text evidence="4">Activates KDO (a required 8-carbon sugar) for incorporation into bacterial lipopolysaccharide in Gram-negative bacteria.</text>
</comment>
<reference evidence="5 6" key="1">
    <citation type="submission" date="2015-10" db="EMBL/GenBank/DDBJ databases">
        <authorList>
            <person name="Gilbert D.G."/>
        </authorList>
    </citation>
    <scope>NUCLEOTIDE SEQUENCE [LARGE SCALE GENOMIC DNA]</scope>
    <source>
        <strain evidence="5">COMA1</strain>
    </source>
</reference>
<keyword evidence="2 4" id="KW-0548">Nucleotidyltransferase</keyword>
<proteinExistence type="inferred from homology"/>
<dbReference type="NCBIfam" id="TIGR00466">
    <property type="entry name" value="kdsB"/>
    <property type="match status" value="1"/>
</dbReference>
<dbReference type="STRING" id="1742972.COMA1_40010"/>
<gene>
    <name evidence="4 5" type="primary">kdsB</name>
    <name evidence="5" type="ORF">COMA1_40010</name>
</gene>
<evidence type="ECO:0000256" key="3">
    <source>
        <dbReference type="ARBA" id="ARBA00022985"/>
    </source>
</evidence>
<comment type="similarity">
    <text evidence="4">Belongs to the KdsB family.</text>
</comment>
<dbReference type="RefSeq" id="WP_090749838.1">
    <property type="nucleotide sequence ID" value="NZ_CZQA01000010.1"/>
</dbReference>
<dbReference type="PANTHER" id="PTHR42866:SF2">
    <property type="entry name" value="3-DEOXY-MANNO-OCTULOSONATE CYTIDYLYLTRANSFERASE, MITOCHONDRIAL"/>
    <property type="match status" value="1"/>
</dbReference>
<dbReference type="Gene3D" id="3.90.550.10">
    <property type="entry name" value="Spore Coat Polysaccharide Biosynthesis Protein SpsA, Chain A"/>
    <property type="match status" value="1"/>
</dbReference>
<dbReference type="GO" id="GO:0009103">
    <property type="term" value="P:lipopolysaccharide biosynthetic process"/>
    <property type="evidence" value="ECO:0007669"/>
    <property type="project" value="UniProtKB-UniRule"/>
</dbReference>
<dbReference type="GO" id="GO:0033468">
    <property type="term" value="P:CMP-keto-3-deoxy-D-manno-octulosonic acid biosynthetic process"/>
    <property type="evidence" value="ECO:0007669"/>
    <property type="project" value="UniProtKB-UniRule"/>
</dbReference>
<accession>A0A0S4LMV5</accession>
<dbReference type="EMBL" id="CZQA01000010">
    <property type="protein sequence ID" value="CUS37348.1"/>
    <property type="molecule type" value="Genomic_DNA"/>
</dbReference>
<keyword evidence="1 4" id="KW-0808">Transferase</keyword>
<evidence type="ECO:0000313" key="6">
    <source>
        <dbReference type="Proteomes" id="UP000199032"/>
    </source>
</evidence>
<dbReference type="CDD" id="cd02517">
    <property type="entry name" value="CMP-KDO-Synthetase"/>
    <property type="match status" value="1"/>
</dbReference>
<keyword evidence="6" id="KW-1185">Reference proteome</keyword>
<dbReference type="EC" id="2.7.7.38" evidence="4"/>
<comment type="subcellular location">
    <subcellularLocation>
        <location evidence="4">Cytoplasm</location>
    </subcellularLocation>
</comment>
<dbReference type="NCBIfam" id="NF003952">
    <property type="entry name" value="PRK05450.1-5"/>
    <property type="match status" value="1"/>
</dbReference>
<keyword evidence="4" id="KW-0963">Cytoplasm</keyword>
<dbReference type="UniPathway" id="UPA00358">
    <property type="reaction ID" value="UER00476"/>
</dbReference>
<dbReference type="HAMAP" id="MF_00057">
    <property type="entry name" value="KdsB"/>
    <property type="match status" value="1"/>
</dbReference>
<evidence type="ECO:0000313" key="5">
    <source>
        <dbReference type="EMBL" id="CUS37348.1"/>
    </source>
</evidence>
<comment type="catalytic activity">
    <reaction evidence="4">
        <text>3-deoxy-alpha-D-manno-oct-2-ulosonate + CTP = CMP-3-deoxy-beta-D-manno-octulosonate + diphosphate</text>
        <dbReference type="Rhea" id="RHEA:23448"/>
        <dbReference type="ChEBI" id="CHEBI:33019"/>
        <dbReference type="ChEBI" id="CHEBI:37563"/>
        <dbReference type="ChEBI" id="CHEBI:85986"/>
        <dbReference type="ChEBI" id="CHEBI:85987"/>
        <dbReference type="EC" id="2.7.7.38"/>
    </reaction>
</comment>
<dbReference type="InterPro" id="IPR029044">
    <property type="entry name" value="Nucleotide-diphossugar_trans"/>
</dbReference>
<dbReference type="GO" id="GO:0008690">
    <property type="term" value="F:3-deoxy-manno-octulosonate cytidylyltransferase activity"/>
    <property type="evidence" value="ECO:0007669"/>
    <property type="project" value="UniProtKB-UniRule"/>
</dbReference>
<dbReference type="InterPro" id="IPR004528">
    <property type="entry name" value="KdsB"/>
</dbReference>
<dbReference type="InterPro" id="IPR003329">
    <property type="entry name" value="Cytidylyl_trans"/>
</dbReference>
<dbReference type="GO" id="GO:0005829">
    <property type="term" value="C:cytosol"/>
    <property type="evidence" value="ECO:0007669"/>
    <property type="project" value="TreeGrafter"/>
</dbReference>
<sequence length="266" mass="29527">MTKTSRTVTVVIPARYGSSRFPGKPLVELNGKPMIQHVYEQAAACRAVSEVLVATDDERIKTTVERFGGRVLIVPGEYRTGTDRVAAVARMFAGDCFVDLQGDEIPLTPDLLTDLVEPFLVGGVGMGTLKRVIDSTEDLLNPAVVKVVTDTKGDALYFSRAPIPLVRDDLKPQVVGGLHYIHLGLYIYTKETLLRLASLPTSRIEDAEKLEQLRALDHGIRIRVWETKHASLRVDRPEDVPDVAERLQEYLAVKRELKSSGMFFKG</sequence>
<dbReference type="AlphaFoldDB" id="A0A0S4LMV5"/>